<name>A0A6A5FN70_PERFL</name>
<dbReference type="EMBL" id="VHII01000003">
    <property type="protein sequence ID" value="KAF1392453.1"/>
    <property type="molecule type" value="Genomic_DNA"/>
</dbReference>
<dbReference type="Proteomes" id="UP000465112">
    <property type="component" value="Chromosome 3"/>
</dbReference>
<feature type="compositionally biased region" description="Basic and acidic residues" evidence="1">
    <location>
        <begin position="42"/>
        <end position="60"/>
    </location>
</feature>
<reference evidence="2 3" key="1">
    <citation type="submission" date="2019-06" db="EMBL/GenBank/DDBJ databases">
        <title>A chromosome-scale genome assembly of the European perch, Perca fluviatilis.</title>
        <authorList>
            <person name="Roques C."/>
            <person name="Zahm M."/>
            <person name="Cabau C."/>
            <person name="Klopp C."/>
            <person name="Bouchez O."/>
            <person name="Donnadieu C."/>
            <person name="Kuhl H."/>
            <person name="Gislard M."/>
            <person name="Guendouz S."/>
            <person name="Journot L."/>
            <person name="Haffray P."/>
            <person name="Bestin A."/>
            <person name="Morvezen R."/>
            <person name="Feron R."/>
            <person name="Wen M."/>
            <person name="Jouanno E."/>
            <person name="Herpin A."/>
            <person name="Schartl M."/>
            <person name="Postlethwait J."/>
            <person name="Schaerlinger B."/>
            <person name="Chardard D."/>
            <person name="Lecocq T."/>
            <person name="Poncet C."/>
            <person name="Jaffrelo L."/>
            <person name="Lampietro C."/>
            <person name="Guiguen Y."/>
        </authorList>
    </citation>
    <scope>NUCLEOTIDE SEQUENCE [LARGE SCALE GENOMIC DNA]</scope>
    <source>
        <tissue evidence="2">Blood</tissue>
    </source>
</reference>
<proteinExistence type="predicted"/>
<feature type="region of interest" description="Disordered" evidence="1">
    <location>
        <begin position="20"/>
        <end position="89"/>
    </location>
</feature>
<gene>
    <name evidence="2" type="ORF">PFLUV_G00028050</name>
</gene>
<dbReference type="AlphaFoldDB" id="A0A6A5FN70"/>
<comment type="caution">
    <text evidence="2">The sequence shown here is derived from an EMBL/GenBank/DDBJ whole genome shotgun (WGS) entry which is preliminary data.</text>
</comment>
<protein>
    <submittedName>
        <fullName evidence="2">Uncharacterized protein</fullName>
    </submittedName>
</protein>
<organism evidence="2 3">
    <name type="scientific">Perca fluviatilis</name>
    <name type="common">European perch</name>
    <dbReference type="NCBI Taxonomy" id="8168"/>
    <lineage>
        <taxon>Eukaryota</taxon>
        <taxon>Metazoa</taxon>
        <taxon>Chordata</taxon>
        <taxon>Craniata</taxon>
        <taxon>Vertebrata</taxon>
        <taxon>Euteleostomi</taxon>
        <taxon>Actinopterygii</taxon>
        <taxon>Neopterygii</taxon>
        <taxon>Teleostei</taxon>
        <taxon>Neoteleostei</taxon>
        <taxon>Acanthomorphata</taxon>
        <taxon>Eupercaria</taxon>
        <taxon>Perciformes</taxon>
        <taxon>Percoidei</taxon>
        <taxon>Percidae</taxon>
        <taxon>Percinae</taxon>
        <taxon>Perca</taxon>
    </lineage>
</organism>
<evidence type="ECO:0000256" key="1">
    <source>
        <dbReference type="SAM" id="MobiDB-lite"/>
    </source>
</evidence>
<evidence type="ECO:0000313" key="3">
    <source>
        <dbReference type="Proteomes" id="UP000465112"/>
    </source>
</evidence>
<keyword evidence="3" id="KW-1185">Reference proteome</keyword>
<sequence>MPVNPTVMTRLQELKEVDYRAGRATAGSRKVRSAGLSQRRQAGREAQEPRSPSTEHRDPARSAAAFHRNAGAHRRSQLSSRAPVLICAP</sequence>
<evidence type="ECO:0000313" key="2">
    <source>
        <dbReference type="EMBL" id="KAF1392453.1"/>
    </source>
</evidence>
<accession>A0A6A5FN70</accession>